<evidence type="ECO:0000256" key="5">
    <source>
        <dbReference type="ARBA" id="ARBA00022519"/>
    </source>
</evidence>
<feature type="coiled-coil region" evidence="10">
    <location>
        <begin position="245"/>
        <end position="272"/>
    </location>
</feature>
<evidence type="ECO:0000256" key="2">
    <source>
        <dbReference type="ARBA" id="ARBA00009477"/>
    </source>
</evidence>
<dbReference type="Gene3D" id="2.40.50.100">
    <property type="match status" value="1"/>
</dbReference>
<dbReference type="GO" id="GO:0005886">
    <property type="term" value="C:plasma membrane"/>
    <property type="evidence" value="ECO:0007669"/>
    <property type="project" value="UniProtKB-SubCell"/>
</dbReference>
<evidence type="ECO:0000256" key="9">
    <source>
        <dbReference type="RuleBase" id="RU365093"/>
    </source>
</evidence>
<comment type="subcellular location">
    <subcellularLocation>
        <location evidence="1 9">Cell inner membrane</location>
        <topology evidence="1 9">Single-pass membrane protein</topology>
    </subcellularLocation>
</comment>
<keyword evidence="7 9" id="KW-1133">Transmembrane helix</keyword>
<accession>A0A1E5Q5U3</accession>
<dbReference type="RefSeq" id="WP_069958593.1">
    <property type="nucleotide sequence ID" value="NZ_MCGG01000043.1"/>
</dbReference>
<keyword evidence="10" id="KW-0175">Coiled coil</keyword>
<dbReference type="Pfam" id="PF26002">
    <property type="entry name" value="Beta-barrel_AprE"/>
    <property type="match status" value="1"/>
</dbReference>
<evidence type="ECO:0000256" key="1">
    <source>
        <dbReference type="ARBA" id="ARBA00004377"/>
    </source>
</evidence>
<evidence type="ECO:0000313" key="13">
    <source>
        <dbReference type="EMBL" id="OEJ65900.1"/>
    </source>
</evidence>
<proteinExistence type="inferred from homology"/>
<keyword evidence="6 9" id="KW-0812">Transmembrane</keyword>
<feature type="domain" description="AprE-like long alpha-helical hairpin" evidence="11">
    <location>
        <begin position="89"/>
        <end position="271"/>
    </location>
</feature>
<keyword evidence="8 9" id="KW-0472">Membrane</keyword>
<dbReference type="SUPFAM" id="SSF111369">
    <property type="entry name" value="HlyD-like secretion proteins"/>
    <property type="match status" value="1"/>
</dbReference>
<dbReference type="PRINTS" id="PR01490">
    <property type="entry name" value="RTXTOXIND"/>
</dbReference>
<evidence type="ECO:0000259" key="12">
    <source>
        <dbReference type="Pfam" id="PF26002"/>
    </source>
</evidence>
<comment type="caution">
    <text evidence="13">The sequence shown here is derived from an EMBL/GenBank/DDBJ whole genome shotgun (WGS) entry which is preliminary data.</text>
</comment>
<organism evidence="13 14">
    <name type="scientific">Magnetovibrio blakemorei</name>
    <dbReference type="NCBI Taxonomy" id="28181"/>
    <lineage>
        <taxon>Bacteria</taxon>
        <taxon>Pseudomonadati</taxon>
        <taxon>Pseudomonadota</taxon>
        <taxon>Alphaproteobacteria</taxon>
        <taxon>Rhodospirillales</taxon>
        <taxon>Magnetovibrionaceae</taxon>
        <taxon>Magnetovibrio</taxon>
    </lineage>
</organism>
<gene>
    <name evidence="13" type="ORF">BEN30_13475</name>
</gene>
<dbReference type="OrthoDB" id="9810980at2"/>
<dbReference type="Pfam" id="PF25994">
    <property type="entry name" value="HH_AprE"/>
    <property type="match status" value="1"/>
</dbReference>
<feature type="transmembrane region" description="Helical" evidence="9">
    <location>
        <begin position="15"/>
        <end position="33"/>
    </location>
</feature>
<dbReference type="STRING" id="28181.BEN30_13475"/>
<evidence type="ECO:0000256" key="7">
    <source>
        <dbReference type="ARBA" id="ARBA00022989"/>
    </source>
</evidence>
<evidence type="ECO:0000256" key="4">
    <source>
        <dbReference type="ARBA" id="ARBA00022475"/>
    </source>
</evidence>
<keyword evidence="3 9" id="KW-0813">Transport</keyword>
<keyword evidence="5 9" id="KW-0997">Cell inner membrane</keyword>
<evidence type="ECO:0000256" key="3">
    <source>
        <dbReference type="ARBA" id="ARBA00022448"/>
    </source>
</evidence>
<evidence type="ECO:0000256" key="8">
    <source>
        <dbReference type="ARBA" id="ARBA00023136"/>
    </source>
</evidence>
<dbReference type="PANTHER" id="PTHR30386">
    <property type="entry name" value="MEMBRANE FUSION SUBUNIT OF EMRAB-TOLC MULTIDRUG EFFLUX PUMP"/>
    <property type="match status" value="1"/>
</dbReference>
<dbReference type="GO" id="GO:0015031">
    <property type="term" value="P:protein transport"/>
    <property type="evidence" value="ECO:0007669"/>
    <property type="project" value="InterPro"/>
</dbReference>
<dbReference type="AlphaFoldDB" id="A0A1E5Q5U3"/>
<dbReference type="PANTHER" id="PTHR30386:SF26">
    <property type="entry name" value="TRANSPORT PROTEIN COMB"/>
    <property type="match status" value="1"/>
</dbReference>
<dbReference type="InterPro" id="IPR058781">
    <property type="entry name" value="HH_AprE-like"/>
</dbReference>
<evidence type="ECO:0000259" key="11">
    <source>
        <dbReference type="Pfam" id="PF25994"/>
    </source>
</evidence>
<name>A0A1E5Q5U3_9PROT</name>
<dbReference type="EMBL" id="MCGG01000043">
    <property type="protein sequence ID" value="OEJ65900.1"/>
    <property type="molecule type" value="Genomic_DNA"/>
</dbReference>
<evidence type="ECO:0000256" key="6">
    <source>
        <dbReference type="ARBA" id="ARBA00022692"/>
    </source>
</evidence>
<evidence type="ECO:0000313" key="14">
    <source>
        <dbReference type="Proteomes" id="UP000095347"/>
    </source>
</evidence>
<comment type="similarity">
    <text evidence="2 9">Belongs to the membrane fusion protein (MFP) (TC 8.A.1) family.</text>
</comment>
<feature type="domain" description="AprE-like beta-barrel" evidence="12">
    <location>
        <begin position="314"/>
        <end position="403"/>
    </location>
</feature>
<dbReference type="Proteomes" id="UP000095347">
    <property type="component" value="Unassembled WGS sequence"/>
</dbReference>
<keyword evidence="14" id="KW-1185">Reference proteome</keyword>
<sequence length="426" mass="47076">MSTQPVLNISRQTHLFLYLLIGLVTAFLIWSSFGQLDVVSFAVGDVVPSSQVKTVQHLEGGIVREILVREGDRVARGQPLVELESTASGADVQELNARIASLIADVARLKAEVHGEDIVFPEGYEDAHEDLARQARALYNGRLNQFKNDMATQSSLVDQRMREGDEISARLANTRQKRTLLKEQVAISDELLKQDLTNRMVHLNLLKELANLDGMVSEDTAALNRLGSAIEQERLNMESIEGRFRIEARQELDDKSRSLEEFQNRVRKFEDSFKRSVLVSPVEGVVMNLHVVTRGGVIQPGGAVVDIVPVGDAMVIEAKLLPQDVGYVSAGQPVRVRLASGDGARFQPLDGTVSHVSPDTVETKDGTTFYKVRIKTRVDYFESSGQRYQLVPGVQVMCSIITGSRSVMQYIASPFLGSVSTALQER</sequence>
<dbReference type="InterPro" id="IPR050739">
    <property type="entry name" value="MFP"/>
</dbReference>
<dbReference type="NCBIfam" id="TIGR01843">
    <property type="entry name" value="type_I_hlyD"/>
    <property type="match status" value="1"/>
</dbReference>
<dbReference type="InterPro" id="IPR010129">
    <property type="entry name" value="T1SS_HlyD"/>
</dbReference>
<protein>
    <recommendedName>
        <fullName evidence="9">Membrane fusion protein (MFP) family protein</fullName>
    </recommendedName>
</protein>
<dbReference type="InterPro" id="IPR058982">
    <property type="entry name" value="Beta-barrel_AprE"/>
</dbReference>
<evidence type="ECO:0000256" key="10">
    <source>
        <dbReference type="SAM" id="Coils"/>
    </source>
</evidence>
<dbReference type="Gene3D" id="2.40.30.170">
    <property type="match status" value="1"/>
</dbReference>
<reference evidence="14" key="1">
    <citation type="submission" date="2016-07" db="EMBL/GenBank/DDBJ databases">
        <authorList>
            <person name="Florea S."/>
            <person name="Webb J.S."/>
            <person name="Jaromczyk J."/>
            <person name="Schardl C.L."/>
        </authorList>
    </citation>
    <scope>NUCLEOTIDE SEQUENCE [LARGE SCALE GENOMIC DNA]</scope>
    <source>
        <strain evidence="14">MV-1</strain>
    </source>
</reference>
<keyword evidence="4 9" id="KW-1003">Cell membrane</keyword>